<dbReference type="STRING" id="137265.SAMN05421684_6936"/>
<name>A0A1H3UDR4_9ACTN</name>
<dbReference type="AlphaFoldDB" id="A0A1H3UDR4"/>
<dbReference type="Proteomes" id="UP000199632">
    <property type="component" value="Unassembled WGS sequence"/>
</dbReference>
<protein>
    <submittedName>
        <fullName evidence="1">Uncharacterized protein</fullName>
    </submittedName>
</protein>
<organism evidence="1 2">
    <name type="scientific">Asanoa ishikariensis</name>
    <dbReference type="NCBI Taxonomy" id="137265"/>
    <lineage>
        <taxon>Bacteria</taxon>
        <taxon>Bacillati</taxon>
        <taxon>Actinomycetota</taxon>
        <taxon>Actinomycetes</taxon>
        <taxon>Micromonosporales</taxon>
        <taxon>Micromonosporaceae</taxon>
        <taxon>Asanoa</taxon>
    </lineage>
</organism>
<evidence type="ECO:0000313" key="2">
    <source>
        <dbReference type="Proteomes" id="UP000199632"/>
    </source>
</evidence>
<evidence type="ECO:0000313" key="1">
    <source>
        <dbReference type="EMBL" id="SDZ59789.1"/>
    </source>
</evidence>
<reference evidence="2" key="1">
    <citation type="submission" date="2016-10" db="EMBL/GenBank/DDBJ databases">
        <authorList>
            <person name="Varghese N."/>
            <person name="Submissions S."/>
        </authorList>
    </citation>
    <scope>NUCLEOTIDE SEQUENCE [LARGE SCALE GENOMIC DNA]</scope>
    <source>
        <strain evidence="2">DSM 44718</strain>
    </source>
</reference>
<dbReference type="EMBL" id="FNQB01000004">
    <property type="protein sequence ID" value="SDZ59789.1"/>
    <property type="molecule type" value="Genomic_DNA"/>
</dbReference>
<gene>
    <name evidence="1" type="ORF">SAMN05421684_6936</name>
</gene>
<proteinExistence type="predicted"/>
<sequence>MTHVDVGVYDMEYVCHGQAKRYRFRVESVPFAHGGGGVAHIINADGHYHGDFDDDDAQRAIPRLHKLLLAFHGGESPDLPYDLVREDPALT</sequence>
<accession>A0A1H3UDR4</accession>
<keyword evidence="2" id="KW-1185">Reference proteome</keyword>